<dbReference type="PANTHER" id="PTHR32329">
    <property type="entry name" value="BIFUNCTIONAL PROTEIN [INCLUDES 2-HYDROXYACYL-COA DEHYDRATASE (N-TER) AND ITS ACTIVATOR DOMAIN (C_TERM)-RELATED"/>
    <property type="match status" value="1"/>
</dbReference>
<dbReference type="EMBL" id="DXIE01000003">
    <property type="protein sequence ID" value="HIV61259.1"/>
    <property type="molecule type" value="Genomic_DNA"/>
</dbReference>
<gene>
    <name evidence="1" type="ORF">H9746_00165</name>
</gene>
<evidence type="ECO:0000313" key="1">
    <source>
        <dbReference type="EMBL" id="HIV61259.1"/>
    </source>
</evidence>
<sequence length="402" mass="45464">MKKDYTILVPNMLPIQFGIALKIMKNYGYNMELLTTDGHDIIETGLKNVHNDTCYPALLSIGQLIHAIESGKYDTHKIALIMSQTGGGCRASNYIHLLRKALEKKGYDYIPVISLNFSGLEDNPGFKLTPQMLNQIAYGLLIGDLIMMLHNQCRPYEKVKGTSQKVVDICTRTISERFTGNRIIRYSEVKKLYQFVLDAFAKIPLDTSVKKKKVGIVGEIYVKFSPLGNNHLEDFLVSEGCEPVLPGLIDFCLYCIYNNVIDHKLYGRSLKAAMTNQMIYKFVLGKQKDMIQMIEKHGKFRPPQYFDHVRQLSKEIIGEGVKMGEGWLLPAEMVELITEGVKNIVCTQPFGCLPNHIAGKGMVRKIREKYPDANIVSIDYDPGASKINQENRIKLMLSTAEE</sequence>
<dbReference type="AlphaFoldDB" id="A0A9D1TGU5"/>
<accession>A0A9D1TGU5</accession>
<dbReference type="InterPro" id="IPR051805">
    <property type="entry name" value="Dehydratase_Activator_Redct"/>
</dbReference>
<name>A0A9D1TGU5_9FIRM</name>
<comment type="caution">
    <text evidence="1">The sequence shown here is derived from an EMBL/GenBank/DDBJ whole genome shotgun (WGS) entry which is preliminary data.</text>
</comment>
<dbReference type="Proteomes" id="UP000886808">
    <property type="component" value="Unassembled WGS sequence"/>
</dbReference>
<proteinExistence type="predicted"/>
<reference evidence="1" key="2">
    <citation type="submission" date="2021-04" db="EMBL/GenBank/DDBJ databases">
        <authorList>
            <person name="Gilroy R."/>
        </authorList>
    </citation>
    <scope>NUCLEOTIDE SEQUENCE</scope>
    <source>
        <strain evidence="1">CHK193-4272</strain>
    </source>
</reference>
<evidence type="ECO:0000313" key="2">
    <source>
        <dbReference type="Proteomes" id="UP000886808"/>
    </source>
</evidence>
<organism evidence="1 2">
    <name type="scientific">Candidatus Butyricicoccus avistercoris</name>
    <dbReference type="NCBI Taxonomy" id="2838518"/>
    <lineage>
        <taxon>Bacteria</taxon>
        <taxon>Bacillati</taxon>
        <taxon>Bacillota</taxon>
        <taxon>Clostridia</taxon>
        <taxon>Eubacteriales</taxon>
        <taxon>Butyricicoccaceae</taxon>
        <taxon>Butyricicoccus</taxon>
    </lineage>
</organism>
<reference evidence="1" key="1">
    <citation type="journal article" date="2021" name="PeerJ">
        <title>Extensive microbial diversity within the chicken gut microbiome revealed by metagenomics and culture.</title>
        <authorList>
            <person name="Gilroy R."/>
            <person name="Ravi A."/>
            <person name="Getino M."/>
            <person name="Pursley I."/>
            <person name="Horton D.L."/>
            <person name="Alikhan N.F."/>
            <person name="Baker D."/>
            <person name="Gharbi K."/>
            <person name="Hall N."/>
            <person name="Watson M."/>
            <person name="Adriaenssens E.M."/>
            <person name="Foster-Nyarko E."/>
            <person name="Jarju S."/>
            <person name="Secka A."/>
            <person name="Antonio M."/>
            <person name="Oren A."/>
            <person name="Chaudhuri R.R."/>
            <person name="La Ragione R."/>
            <person name="Hildebrand F."/>
            <person name="Pallen M.J."/>
        </authorList>
    </citation>
    <scope>NUCLEOTIDE SEQUENCE</scope>
    <source>
        <strain evidence="1">CHK193-4272</strain>
    </source>
</reference>
<dbReference type="PANTHER" id="PTHR32329:SF4">
    <property type="entry name" value="ACTIVATOR OF 2-HYDROXYACYL-COA DEHYDRATASE"/>
    <property type="match status" value="1"/>
</dbReference>
<protein>
    <submittedName>
        <fullName evidence="1">2-hydroxyacyl-CoA dehydratase</fullName>
    </submittedName>
</protein>